<dbReference type="AlphaFoldDB" id="A0AAU8JZG4"/>
<dbReference type="Pfam" id="PF02342">
    <property type="entry name" value="TerD"/>
    <property type="match status" value="1"/>
</dbReference>
<proteinExistence type="predicted"/>
<evidence type="ECO:0000259" key="2">
    <source>
        <dbReference type="Pfam" id="PF02342"/>
    </source>
</evidence>
<dbReference type="InterPro" id="IPR052906">
    <property type="entry name" value="Type_IV_Methyl-Rstrct_Enzyme"/>
</dbReference>
<reference evidence="4" key="1">
    <citation type="submission" date="2024-06" db="EMBL/GenBank/DDBJ databases">
        <title>The genome sequences of Kitasatospora sp. strain HUAS MG31.</title>
        <authorList>
            <person name="Mo P."/>
        </authorList>
    </citation>
    <scope>NUCLEOTIDE SEQUENCE</scope>
    <source>
        <strain evidence="4">HUAS MG31</strain>
    </source>
</reference>
<dbReference type="Gene3D" id="2.60.60.30">
    <property type="entry name" value="sav2460 like domains"/>
    <property type="match status" value="1"/>
</dbReference>
<feature type="compositionally biased region" description="Basic and acidic residues" evidence="1">
    <location>
        <begin position="16"/>
        <end position="57"/>
    </location>
</feature>
<dbReference type="InterPro" id="IPR011856">
    <property type="entry name" value="tRNA_endonuc-like_dom_sf"/>
</dbReference>
<keyword evidence="4" id="KW-0540">Nuclease</keyword>
<organism evidence="4">
    <name type="scientific">Kitasatospora camelliae</name>
    <dbReference type="NCBI Taxonomy" id="3156397"/>
    <lineage>
        <taxon>Bacteria</taxon>
        <taxon>Bacillati</taxon>
        <taxon>Actinomycetota</taxon>
        <taxon>Actinomycetes</taxon>
        <taxon>Kitasatosporales</taxon>
        <taxon>Streptomycetaceae</taxon>
        <taxon>Kitasatospora</taxon>
    </lineage>
</organism>
<dbReference type="InterPro" id="IPR011335">
    <property type="entry name" value="Restrct_endonuc-II-like"/>
</dbReference>
<evidence type="ECO:0000256" key="1">
    <source>
        <dbReference type="SAM" id="MobiDB-lite"/>
    </source>
</evidence>
<dbReference type="REBASE" id="845085">
    <property type="entry name" value="KspMG31MrrP"/>
</dbReference>
<feature type="domain" description="Restriction endonuclease type IV Mrr" evidence="3">
    <location>
        <begin position="415"/>
        <end position="526"/>
    </location>
</feature>
<dbReference type="GO" id="GO:0009307">
    <property type="term" value="P:DNA restriction-modification system"/>
    <property type="evidence" value="ECO:0007669"/>
    <property type="project" value="InterPro"/>
</dbReference>
<feature type="region of interest" description="Disordered" evidence="1">
    <location>
        <begin position="1"/>
        <end position="71"/>
    </location>
</feature>
<feature type="region of interest" description="Disordered" evidence="1">
    <location>
        <begin position="536"/>
        <end position="573"/>
    </location>
</feature>
<evidence type="ECO:0000313" key="4">
    <source>
        <dbReference type="EMBL" id="XCM81767.1"/>
    </source>
</evidence>
<feature type="compositionally biased region" description="Low complexity" evidence="1">
    <location>
        <begin position="540"/>
        <end position="564"/>
    </location>
</feature>
<dbReference type="CDD" id="cd06974">
    <property type="entry name" value="TerD_like"/>
    <property type="match status" value="1"/>
</dbReference>
<name>A0AAU8JZG4_9ACTN</name>
<dbReference type="GO" id="GO:0003677">
    <property type="term" value="F:DNA binding"/>
    <property type="evidence" value="ECO:0007669"/>
    <property type="project" value="InterPro"/>
</dbReference>
<dbReference type="InterPro" id="IPR007560">
    <property type="entry name" value="Restrct_endonuc_IV_Mrr"/>
</dbReference>
<dbReference type="GO" id="GO:0015666">
    <property type="term" value="F:restriction endodeoxyribonuclease activity"/>
    <property type="evidence" value="ECO:0007669"/>
    <property type="project" value="TreeGrafter"/>
</dbReference>
<dbReference type="Gene3D" id="3.40.1350.10">
    <property type="match status" value="1"/>
</dbReference>
<dbReference type="RefSeq" id="WP_354642694.1">
    <property type="nucleotide sequence ID" value="NZ_CP159872.1"/>
</dbReference>
<dbReference type="Pfam" id="PF04471">
    <property type="entry name" value="Mrr_cat"/>
    <property type="match status" value="1"/>
</dbReference>
<dbReference type="InterPro" id="IPR003325">
    <property type="entry name" value="TerD"/>
</dbReference>
<dbReference type="EC" id="3.1.21.-" evidence="4"/>
<protein>
    <submittedName>
        <fullName evidence="4">Restriction endonuclease</fullName>
        <ecNumber evidence="4">3.1.21.-</ecNumber>
    </submittedName>
</protein>
<accession>A0AAU8JZG4</accession>
<dbReference type="EMBL" id="CP159872">
    <property type="protein sequence ID" value="XCM81767.1"/>
    <property type="molecule type" value="Genomic_DNA"/>
</dbReference>
<keyword evidence="4" id="KW-0255">Endonuclease</keyword>
<sequence>MAGRRSSGVLAMLAEAQREQHRREEARRRAAEADRRAYERAQREAQRSAAQGRKEALRAYQQGREADAARRTAELDARVDRLRGVLAAGLAGPAFHPAELQGPVRVPPFDPGPLGVPVPMPDQAWYLVPPPVGAQAADPAARRRFDAEAAQARARYEQDWYAAQAAERQRLGQLAEYRAQYDAWAAERLRWAAGQAEQAAGLVAGLRAGDPAAVVEYFETALRWRDDWPEGFPVEGALTWDAAARRLVVERRLPGAEVVPAVARLRYVKADDREAEVARSATERRALYREVLAQCALRVLDALLRADPGGLVESVVLNGFLDAVDPATGREERRTLVAVAVERTAFRALALDRVSAVDCLVEGLGGRLSARPEKAAPVKPELPTDPAPMVAASTLAPDGMGAGDGDGGDGPDLFEMDPIAFEELIAELFRRRGLRTSTTARSGDEGVDVLAEDPDPITGGRIVIQAKRYRHTVPPAAVRDLDATMVRQGANRGILVTTSGFGPGSRRWAEGKPLTLVDGPTLVRLLHEQGLSGRLGGTVAAPAAAPPAATRRGSGGSRSAAGRAQELSPGQNVRPEPAELAELTVVFGSTGAEADLTLLLLAEDGRVRSDEDFVFYHQPTAEGGAVTLRQEERTATLRPLDLPGTVHRVAISVNMDADSDTTCAQLRDAELRVSGAAGGGWSFRPPADPAISAMLVAELYRNGGGWKLRAVGQGWADGLAGLARAHGVEVA</sequence>
<dbReference type="PANTHER" id="PTHR30015">
    <property type="entry name" value="MRR RESTRICTION SYSTEM PROTEIN"/>
    <property type="match status" value="1"/>
</dbReference>
<dbReference type="SUPFAM" id="SSF52980">
    <property type="entry name" value="Restriction endonuclease-like"/>
    <property type="match status" value="1"/>
</dbReference>
<feature type="domain" description="TerD" evidence="2">
    <location>
        <begin position="589"/>
        <end position="725"/>
    </location>
</feature>
<keyword evidence="4" id="KW-0378">Hydrolase</keyword>
<dbReference type="PANTHER" id="PTHR30015:SF7">
    <property type="entry name" value="TYPE IV METHYL-DIRECTED RESTRICTION ENZYME ECOKMRR"/>
    <property type="match status" value="1"/>
</dbReference>
<gene>
    <name evidence="4" type="ORF">ABWK59_24135</name>
</gene>
<dbReference type="KEGG" id="kcm:ABWK59_24135"/>
<evidence type="ECO:0000259" key="3">
    <source>
        <dbReference type="Pfam" id="PF04471"/>
    </source>
</evidence>